<name>A0AA39PZL2_9AGAR</name>
<keyword evidence="1" id="KW-0812">Transmembrane</keyword>
<comment type="caution">
    <text evidence="2">The sequence shown here is derived from an EMBL/GenBank/DDBJ whole genome shotgun (WGS) entry which is preliminary data.</text>
</comment>
<reference evidence="2" key="1">
    <citation type="submission" date="2023-06" db="EMBL/GenBank/DDBJ databases">
        <authorList>
            <consortium name="Lawrence Berkeley National Laboratory"/>
            <person name="Ahrendt S."/>
            <person name="Sahu N."/>
            <person name="Indic B."/>
            <person name="Wong-Bajracharya J."/>
            <person name="Merenyi Z."/>
            <person name="Ke H.-M."/>
            <person name="Monk M."/>
            <person name="Kocsube S."/>
            <person name="Drula E."/>
            <person name="Lipzen A."/>
            <person name="Balint B."/>
            <person name="Henrissat B."/>
            <person name="Andreopoulos B."/>
            <person name="Martin F.M."/>
            <person name="Harder C.B."/>
            <person name="Rigling D."/>
            <person name="Ford K.L."/>
            <person name="Foster G.D."/>
            <person name="Pangilinan J."/>
            <person name="Papanicolaou A."/>
            <person name="Barry K."/>
            <person name="LaButti K."/>
            <person name="Viragh M."/>
            <person name="Koriabine M."/>
            <person name="Yan M."/>
            <person name="Riley R."/>
            <person name="Champramary S."/>
            <person name="Plett K.L."/>
            <person name="Tsai I.J."/>
            <person name="Slot J."/>
            <person name="Sipos G."/>
            <person name="Plett J."/>
            <person name="Nagy L.G."/>
            <person name="Grigoriev I.V."/>
        </authorList>
    </citation>
    <scope>NUCLEOTIDE SEQUENCE</scope>
    <source>
        <strain evidence="2">HWK02</strain>
    </source>
</reference>
<keyword evidence="3" id="KW-1185">Reference proteome</keyword>
<keyword evidence="1" id="KW-0472">Membrane</keyword>
<organism evidence="2 3">
    <name type="scientific">Armillaria luteobubalina</name>
    <dbReference type="NCBI Taxonomy" id="153913"/>
    <lineage>
        <taxon>Eukaryota</taxon>
        <taxon>Fungi</taxon>
        <taxon>Dikarya</taxon>
        <taxon>Basidiomycota</taxon>
        <taxon>Agaricomycotina</taxon>
        <taxon>Agaricomycetes</taxon>
        <taxon>Agaricomycetidae</taxon>
        <taxon>Agaricales</taxon>
        <taxon>Marasmiineae</taxon>
        <taxon>Physalacriaceae</taxon>
        <taxon>Armillaria</taxon>
    </lineage>
</organism>
<evidence type="ECO:0000313" key="2">
    <source>
        <dbReference type="EMBL" id="KAK0493074.1"/>
    </source>
</evidence>
<accession>A0AA39PZL2</accession>
<dbReference type="AlphaFoldDB" id="A0AA39PZL2"/>
<keyword evidence="1" id="KW-1133">Transmembrane helix</keyword>
<feature type="transmembrane region" description="Helical" evidence="1">
    <location>
        <begin position="34"/>
        <end position="55"/>
    </location>
</feature>
<dbReference type="Proteomes" id="UP001175228">
    <property type="component" value="Unassembled WGS sequence"/>
</dbReference>
<dbReference type="EMBL" id="JAUEPU010000026">
    <property type="protein sequence ID" value="KAK0493074.1"/>
    <property type="molecule type" value="Genomic_DNA"/>
</dbReference>
<proteinExistence type="predicted"/>
<protein>
    <submittedName>
        <fullName evidence="2">Uncharacterized protein</fullName>
    </submittedName>
</protein>
<feature type="transmembrane region" description="Helical" evidence="1">
    <location>
        <begin position="67"/>
        <end position="86"/>
    </location>
</feature>
<evidence type="ECO:0000313" key="3">
    <source>
        <dbReference type="Proteomes" id="UP001175228"/>
    </source>
</evidence>
<gene>
    <name evidence="2" type="ORF">EDD18DRAFT_430164</name>
</gene>
<sequence>MCVASNQSQIDYFSCIFVRSILSSISDGQEITKYLVYGIYIIEFAQTMIFTYDAFATFGYGFGDMEALTGMYFNWFTVPIMSALLVSDRSSMRTESSYYLSHLLVPIFVHLCVLDKSCGRYNHRCLVFPSGQRH</sequence>
<evidence type="ECO:0000256" key="1">
    <source>
        <dbReference type="SAM" id="Phobius"/>
    </source>
</evidence>